<organism evidence="1">
    <name type="scientific">Streptococcus pneumoniae</name>
    <dbReference type="NCBI Taxonomy" id="1313"/>
    <lineage>
        <taxon>Bacteria</taxon>
        <taxon>Bacillati</taxon>
        <taxon>Bacillota</taxon>
        <taxon>Bacilli</taxon>
        <taxon>Lactobacillales</taxon>
        <taxon>Streptococcaceae</taxon>
        <taxon>Streptococcus</taxon>
    </lineage>
</organism>
<dbReference type="AlphaFoldDB" id="A0A098AQ91"/>
<name>A0A098AQ91_STREE</name>
<evidence type="ECO:0000313" key="3">
    <source>
        <dbReference type="Proteomes" id="UP000320896"/>
    </source>
</evidence>
<sequence length="324" mass="37958">MKPFQTLDEQIKLLQSRGLEIDNIEECKRYLLTNNYYNVVNGYSKFFQTSKDKFITGADFREIAATHFYDKEIKSAFLKAIIDAEKHFKSVLAYCFSEAYPTPYAYLDINNFETQKDTKRLAQITNLISILARILNDYNRDKQNNSIKHHYKQHGVVPFWVIINELTLGQAFNFYRNLNTDIKNQIARDLSPFLQENIEYIQNRPSKDLLSGKALESIIKNILEIRNITAHNNKLFNYKCRENLPQLAYFHYYNNNANTSRQSVYYVFLALQCLLASTQYAQLHNTIIKRTKVLNKKAHSIEAGIVLDTLGFPNNWYNITDTLR</sequence>
<gene>
    <name evidence="2" type="ORF">AZJ70_08845</name>
</gene>
<dbReference type="EMBL" id="VMWH01000113">
    <property type="protein sequence ID" value="TVW83426.1"/>
    <property type="molecule type" value="Genomic_DNA"/>
</dbReference>
<reference evidence="1" key="2">
    <citation type="submission" date="2014-10" db="EMBL/GenBank/DDBJ databases">
        <title>Contrasting mechanisms driving short-term and long-term diversification of pneumococci.</title>
        <authorList>
            <person name="Croucher N.J."/>
            <person name="Coupland P.C."/>
            <person name="Stevenson A.E."/>
            <person name="Callendrello A."/>
            <person name="Bentley S.D."/>
            <person name="Hanage W.P."/>
        </authorList>
    </citation>
    <scope>NUCLEOTIDE SEQUENCE</scope>
    <source>
        <strain evidence="1">6JT2I</strain>
    </source>
</reference>
<dbReference type="InterPro" id="IPR011664">
    <property type="entry name" value="Abi_system_AbiD/AbiF-like"/>
</dbReference>
<dbReference type="Pfam" id="PF07751">
    <property type="entry name" value="Abi_2"/>
    <property type="match status" value="1"/>
</dbReference>
<reference evidence="1" key="1">
    <citation type="submission" date="2014-04" db="EMBL/GenBank/DDBJ databases">
        <authorList>
            <person name="Croucher N."/>
        </authorList>
    </citation>
    <scope>NUCLEOTIDE SEQUENCE</scope>
    <source>
        <strain evidence="1">6JT2I</strain>
    </source>
</reference>
<dbReference type="EMBL" id="LK020695">
    <property type="protein sequence ID" value="CDQ30328.1"/>
    <property type="molecule type" value="Genomic_DNA"/>
</dbReference>
<reference evidence="2 3" key="3">
    <citation type="submission" date="2019-07" db="EMBL/GenBank/DDBJ databases">
        <authorList>
            <person name="Mohale T."/>
        </authorList>
    </citation>
    <scope>NUCLEOTIDE SEQUENCE [LARGE SCALE GENOMIC DNA]</scope>
    <source>
        <strain evidence="2 3">NTPn 126</strain>
    </source>
</reference>
<protein>
    <submittedName>
        <fullName evidence="2">Abi family protein</fullName>
    </submittedName>
    <submittedName>
        <fullName evidence="1">Putative phage-related chromosomal island protein</fullName>
    </submittedName>
</protein>
<evidence type="ECO:0000313" key="2">
    <source>
        <dbReference type="EMBL" id="TVW83426.1"/>
    </source>
</evidence>
<accession>A0A098AQ91</accession>
<evidence type="ECO:0000313" key="1">
    <source>
        <dbReference type="EMBL" id="CDQ30328.1"/>
    </source>
</evidence>
<dbReference type="RefSeq" id="WP_042516146.1">
    <property type="nucleotide sequence ID" value="NZ_AP026927.1"/>
</dbReference>
<proteinExistence type="predicted"/>
<dbReference type="Proteomes" id="UP000320896">
    <property type="component" value="Unassembled WGS sequence"/>
</dbReference>